<dbReference type="KEGG" id="nfl:COO91_05100"/>
<organism evidence="1 2">
    <name type="scientific">Nostoc flagelliforme CCNUN1</name>
    <dbReference type="NCBI Taxonomy" id="2038116"/>
    <lineage>
        <taxon>Bacteria</taxon>
        <taxon>Bacillati</taxon>
        <taxon>Cyanobacteriota</taxon>
        <taxon>Cyanophyceae</taxon>
        <taxon>Nostocales</taxon>
        <taxon>Nostocaceae</taxon>
        <taxon>Nostoc</taxon>
    </lineage>
</organism>
<gene>
    <name evidence="1" type="ORF">COO91_05100</name>
</gene>
<accession>A0A2K8SUH8</accession>
<sequence length="60" mass="6706">MGHWVLGMSYSPSSPTPQLWKIIRINAEITYDLTHRLLTFNSIMTGCKGLIATTAPKTLE</sequence>
<evidence type="ECO:0000313" key="2">
    <source>
        <dbReference type="Proteomes" id="UP000232003"/>
    </source>
</evidence>
<name>A0A2K8SUH8_9NOSO</name>
<proteinExistence type="predicted"/>
<evidence type="ECO:0000313" key="1">
    <source>
        <dbReference type="EMBL" id="AUB39112.1"/>
    </source>
</evidence>
<protein>
    <submittedName>
        <fullName evidence="1">Uncharacterized protein</fullName>
    </submittedName>
</protein>
<reference evidence="1 2" key="1">
    <citation type="submission" date="2017-11" db="EMBL/GenBank/DDBJ databases">
        <title>Complete genome of a free-living desiccation-tolerant cyanobacterium and its photosynthetic adaptation to extreme terrestrial habitat.</title>
        <authorList>
            <person name="Shang J."/>
        </authorList>
    </citation>
    <scope>NUCLEOTIDE SEQUENCE [LARGE SCALE GENOMIC DNA]</scope>
    <source>
        <strain evidence="1 2">CCNUN1</strain>
    </source>
</reference>
<dbReference type="AlphaFoldDB" id="A0A2K8SUH8"/>
<dbReference type="EMBL" id="CP024785">
    <property type="protein sequence ID" value="AUB39112.1"/>
    <property type="molecule type" value="Genomic_DNA"/>
</dbReference>
<keyword evidence="2" id="KW-1185">Reference proteome</keyword>
<dbReference type="Proteomes" id="UP000232003">
    <property type="component" value="Chromosome"/>
</dbReference>